<proteinExistence type="predicted"/>
<dbReference type="AlphaFoldDB" id="A0AAF0V213"/>
<organism evidence="1 2">
    <name type="scientific">Solanum verrucosum</name>
    <dbReference type="NCBI Taxonomy" id="315347"/>
    <lineage>
        <taxon>Eukaryota</taxon>
        <taxon>Viridiplantae</taxon>
        <taxon>Streptophyta</taxon>
        <taxon>Embryophyta</taxon>
        <taxon>Tracheophyta</taxon>
        <taxon>Spermatophyta</taxon>
        <taxon>Magnoliopsida</taxon>
        <taxon>eudicotyledons</taxon>
        <taxon>Gunneridae</taxon>
        <taxon>Pentapetalae</taxon>
        <taxon>asterids</taxon>
        <taxon>lamiids</taxon>
        <taxon>Solanales</taxon>
        <taxon>Solanaceae</taxon>
        <taxon>Solanoideae</taxon>
        <taxon>Solaneae</taxon>
        <taxon>Solanum</taxon>
    </lineage>
</organism>
<evidence type="ECO:0000313" key="2">
    <source>
        <dbReference type="Proteomes" id="UP001234989"/>
    </source>
</evidence>
<dbReference type="PANTHER" id="PTHR33116:SF85">
    <property type="entry name" value="REVERSE TRANSCRIPTASE ZINC-BINDING DOMAIN-CONTAINING PROTEIN"/>
    <property type="match status" value="1"/>
</dbReference>
<gene>
    <name evidence="1" type="ORF">MTR67_048771</name>
</gene>
<name>A0AAF0V213_SOLVR</name>
<protein>
    <submittedName>
        <fullName evidence="1">Uncharacterized protein</fullName>
    </submittedName>
</protein>
<keyword evidence="2" id="KW-1185">Reference proteome</keyword>
<accession>A0AAF0V213</accession>
<dbReference type="PANTHER" id="PTHR33116">
    <property type="entry name" value="REVERSE TRANSCRIPTASE ZINC-BINDING DOMAIN-CONTAINING PROTEIN-RELATED-RELATED"/>
    <property type="match status" value="1"/>
</dbReference>
<reference evidence="1" key="1">
    <citation type="submission" date="2023-08" db="EMBL/GenBank/DDBJ databases">
        <title>A de novo genome assembly of Solanum verrucosum Schlechtendal, a Mexican diploid species geographically isolated from the other diploid A-genome species in potato relatives.</title>
        <authorList>
            <person name="Hosaka K."/>
        </authorList>
    </citation>
    <scope>NUCLEOTIDE SEQUENCE</scope>
    <source>
        <tissue evidence="1">Young leaves</tissue>
    </source>
</reference>
<sequence>MLIKSMQSSIPTYYMSLFNRPSQVIGMMERLQRDFPWNVADGAKKFQFVQWEFVTSPKQWGGLDVKDLKTFNKAHLGKWLWRFGMEGEALVKWKGGGEQKGLLCLLNVVCG</sequence>
<dbReference type="Proteomes" id="UP001234989">
    <property type="component" value="Chromosome 11"/>
</dbReference>
<dbReference type="EMBL" id="CP133622">
    <property type="protein sequence ID" value="WMV55386.1"/>
    <property type="molecule type" value="Genomic_DNA"/>
</dbReference>
<evidence type="ECO:0000313" key="1">
    <source>
        <dbReference type="EMBL" id="WMV55386.1"/>
    </source>
</evidence>